<organism evidence="1 2">
    <name type="scientific">Phocaeicola sartorii</name>
    <dbReference type="NCBI Taxonomy" id="671267"/>
    <lineage>
        <taxon>Bacteria</taxon>
        <taxon>Pseudomonadati</taxon>
        <taxon>Bacteroidota</taxon>
        <taxon>Bacteroidia</taxon>
        <taxon>Bacteroidales</taxon>
        <taxon>Bacteroidaceae</taxon>
        <taxon>Phocaeicola</taxon>
    </lineage>
</organism>
<dbReference type="Pfam" id="PF13566">
    <property type="entry name" value="DUF4130"/>
    <property type="match status" value="1"/>
</dbReference>
<dbReference type="NCBIfam" id="TIGR03915">
    <property type="entry name" value="SAM_7_link_chp"/>
    <property type="match status" value="1"/>
</dbReference>
<dbReference type="AlphaFoldDB" id="A0A4V3RSU7"/>
<dbReference type="Proteomes" id="UP000310760">
    <property type="component" value="Unassembled WGS sequence"/>
</dbReference>
<sequence>MTLFIYDHTFEGLLTCIFDAYFRKTFPDSLLTEGGPLPLFYDEAIHIVTDEEKAGRVWRGLQKKISRHALSSLTCCWLSELPKVDEMLFRYIRKAINAPHSIETNFADPDVLELAKIYKRVDGERIRLMQFVRFQKAADGTFFAAVEPPFNALPLAVDHFKDRFADQRWLIYDVKRQYGYYYNLTEIEEVTFEDPHQAHLVTGMLNETLMDNNEKLFQELWKTYFKSICIKERRNPRKHRQDMPVRYWKYLTEKQ</sequence>
<name>A0A4V3RSU7_9BACT</name>
<evidence type="ECO:0000313" key="2">
    <source>
        <dbReference type="Proteomes" id="UP000310760"/>
    </source>
</evidence>
<protein>
    <submittedName>
        <fullName evidence="1">DNA metabolism protein</fullName>
    </submittedName>
</protein>
<gene>
    <name evidence="1" type="ORF">E5339_15585</name>
</gene>
<comment type="caution">
    <text evidence="1">The sequence shown here is derived from an EMBL/GenBank/DDBJ whole genome shotgun (WGS) entry which is preliminary data.</text>
</comment>
<dbReference type="RefSeq" id="WP_025018557.1">
    <property type="nucleotide sequence ID" value="NZ_CAONYA010000010.1"/>
</dbReference>
<proteinExistence type="predicted"/>
<accession>A0A4V3RSU7</accession>
<dbReference type="InterPro" id="IPR025404">
    <property type="entry name" value="DUF4130"/>
</dbReference>
<dbReference type="EMBL" id="SRYJ01000037">
    <property type="protein sequence ID" value="TGY68659.1"/>
    <property type="molecule type" value="Genomic_DNA"/>
</dbReference>
<reference evidence="1 2" key="1">
    <citation type="submission" date="2019-04" db="EMBL/GenBank/DDBJ databases">
        <title>Microbes associate with the intestines of laboratory mice.</title>
        <authorList>
            <person name="Navarre W."/>
            <person name="Wong E."/>
            <person name="Huang K."/>
            <person name="Tropini C."/>
            <person name="Ng K."/>
            <person name="Yu B."/>
        </authorList>
    </citation>
    <scope>NUCLEOTIDE SEQUENCE [LARGE SCALE GENOMIC DNA]</scope>
    <source>
        <strain evidence="1 2">NM22_B1</strain>
    </source>
</reference>
<evidence type="ECO:0000313" key="1">
    <source>
        <dbReference type="EMBL" id="TGY68659.1"/>
    </source>
</evidence>
<dbReference type="InterPro" id="IPR023875">
    <property type="entry name" value="DNA_repair_put"/>
</dbReference>